<protein>
    <submittedName>
        <fullName evidence="5">rRNA methyltransferase</fullName>
    </submittedName>
</protein>
<feature type="domain" description="SpoU L30e-like N-terminal" evidence="4">
    <location>
        <begin position="12"/>
        <end position="96"/>
    </location>
</feature>
<dbReference type="GO" id="GO:0032259">
    <property type="term" value="P:methylation"/>
    <property type="evidence" value="ECO:0007669"/>
    <property type="project" value="UniProtKB-KW"/>
</dbReference>
<dbReference type="GO" id="GO:0008173">
    <property type="term" value="F:RNA methyltransferase activity"/>
    <property type="evidence" value="ECO:0007669"/>
    <property type="project" value="InterPro"/>
</dbReference>
<proteinExistence type="predicted"/>
<dbReference type="GO" id="GO:0003723">
    <property type="term" value="F:RNA binding"/>
    <property type="evidence" value="ECO:0007669"/>
    <property type="project" value="InterPro"/>
</dbReference>
<evidence type="ECO:0000313" key="5">
    <source>
        <dbReference type="EMBL" id="PJZ66209.1"/>
    </source>
</evidence>
<evidence type="ECO:0000256" key="1">
    <source>
        <dbReference type="ARBA" id="ARBA00022603"/>
    </source>
</evidence>
<dbReference type="Proteomes" id="UP000231912">
    <property type="component" value="Unassembled WGS sequence"/>
</dbReference>
<name>A0A2M9ZCS5_9LEPT</name>
<gene>
    <name evidence="5" type="ORF">CH371_07935</name>
</gene>
<keyword evidence="2 5" id="KW-0808">Transferase</keyword>
<dbReference type="InterPro" id="IPR029064">
    <property type="entry name" value="Ribosomal_eL30-like_sf"/>
</dbReference>
<dbReference type="Pfam" id="PF22655">
    <property type="entry name" value="SpoU_sub_bind_like"/>
    <property type="match status" value="1"/>
</dbReference>
<dbReference type="EMBL" id="NPDT01000002">
    <property type="protein sequence ID" value="PJZ66209.1"/>
    <property type="molecule type" value="Genomic_DNA"/>
</dbReference>
<comment type="caution">
    <text evidence="5">The sequence shown here is derived from an EMBL/GenBank/DDBJ whole genome shotgun (WGS) entry which is preliminary data.</text>
</comment>
<evidence type="ECO:0000313" key="6">
    <source>
        <dbReference type="Proteomes" id="UP000231912"/>
    </source>
</evidence>
<dbReference type="Gene3D" id="3.30.1330.30">
    <property type="match status" value="1"/>
</dbReference>
<dbReference type="InterPro" id="IPR054578">
    <property type="entry name" value="SpoU_sub_bind-like_N"/>
</dbReference>
<evidence type="ECO:0000259" key="4">
    <source>
        <dbReference type="Pfam" id="PF22655"/>
    </source>
</evidence>
<reference evidence="5 6" key="1">
    <citation type="submission" date="2017-07" db="EMBL/GenBank/DDBJ databases">
        <title>Leptospira spp. isolated from tropical soils.</title>
        <authorList>
            <person name="Thibeaux R."/>
            <person name="Iraola G."/>
            <person name="Ferres I."/>
            <person name="Bierque E."/>
            <person name="Girault D."/>
            <person name="Soupe-Gilbert M.-E."/>
            <person name="Picardeau M."/>
            <person name="Goarant C."/>
        </authorList>
    </citation>
    <scope>NUCLEOTIDE SEQUENCE [LARGE SCALE GENOMIC DNA]</scope>
    <source>
        <strain evidence="5 6">FH2-C-A2</strain>
    </source>
</reference>
<dbReference type="Pfam" id="PF00588">
    <property type="entry name" value="SpoU_methylase"/>
    <property type="match status" value="1"/>
</dbReference>
<dbReference type="Gene3D" id="3.40.1280.10">
    <property type="match status" value="1"/>
</dbReference>
<dbReference type="AlphaFoldDB" id="A0A2M9ZCS5"/>
<feature type="domain" description="tRNA/rRNA methyltransferase SpoU type" evidence="3">
    <location>
        <begin position="120"/>
        <end position="264"/>
    </location>
</feature>
<dbReference type="SUPFAM" id="SSF75217">
    <property type="entry name" value="alpha/beta knot"/>
    <property type="match status" value="1"/>
</dbReference>
<dbReference type="InterPro" id="IPR001537">
    <property type="entry name" value="SpoU_MeTrfase"/>
</dbReference>
<evidence type="ECO:0000259" key="3">
    <source>
        <dbReference type="Pfam" id="PF00588"/>
    </source>
</evidence>
<organism evidence="5 6">
    <name type="scientific">Leptospira wolffii</name>
    <dbReference type="NCBI Taxonomy" id="409998"/>
    <lineage>
        <taxon>Bacteria</taxon>
        <taxon>Pseudomonadati</taxon>
        <taxon>Spirochaetota</taxon>
        <taxon>Spirochaetia</taxon>
        <taxon>Leptospirales</taxon>
        <taxon>Leptospiraceae</taxon>
        <taxon>Leptospira</taxon>
    </lineage>
</organism>
<evidence type="ECO:0000256" key="2">
    <source>
        <dbReference type="ARBA" id="ARBA00022679"/>
    </source>
</evidence>
<sequence length="272" mass="30689">MYMYFLKITKKNAEFQVIQALKENRVKRSQSNEIFVEGIEVIKQLIRTDRKITRIIVKDRENISNWAKDLIESHKNAKIIEMAPELYNELCDKSEPSELVATAFHSSLALEDLVPPANPFYVIFDRPSDTGNFGSFLRSADAFRVDAIFVMGHGIDIYEPKVLRSSLGSVFHHKIVSLESFEILQKFLSEEKSRVSLRVIGTDSKGSVSLSETKLQRPICMILGNEAKGMSVKLQSLCDEIVSIPLEGNVNSLNVASAASILMWDVFRNSQT</sequence>
<dbReference type="InterPro" id="IPR029028">
    <property type="entry name" value="Alpha/beta_knot_MTases"/>
</dbReference>
<dbReference type="GO" id="GO:0006396">
    <property type="term" value="P:RNA processing"/>
    <property type="evidence" value="ECO:0007669"/>
    <property type="project" value="InterPro"/>
</dbReference>
<dbReference type="PANTHER" id="PTHR43191">
    <property type="entry name" value="RRNA METHYLTRANSFERASE 3"/>
    <property type="match status" value="1"/>
</dbReference>
<dbReference type="InterPro" id="IPR051259">
    <property type="entry name" value="rRNA_Methyltransferase"/>
</dbReference>
<accession>A0A2M9ZCS5</accession>
<dbReference type="InterPro" id="IPR029026">
    <property type="entry name" value="tRNA_m1G_MTases_N"/>
</dbReference>
<keyword evidence="1 5" id="KW-0489">Methyltransferase</keyword>
<dbReference type="PANTHER" id="PTHR43191:SF2">
    <property type="entry name" value="RRNA METHYLTRANSFERASE 3, MITOCHONDRIAL"/>
    <property type="match status" value="1"/>
</dbReference>